<protein>
    <submittedName>
        <fullName evidence="1">Uncharacterized protein</fullName>
    </submittedName>
</protein>
<organism evidence="1 2">
    <name type="scientific">Puccinia graminis f. sp. tritici</name>
    <dbReference type="NCBI Taxonomy" id="56615"/>
    <lineage>
        <taxon>Eukaryota</taxon>
        <taxon>Fungi</taxon>
        <taxon>Dikarya</taxon>
        <taxon>Basidiomycota</taxon>
        <taxon>Pucciniomycotina</taxon>
        <taxon>Pucciniomycetes</taxon>
        <taxon>Pucciniales</taxon>
        <taxon>Pucciniaceae</taxon>
        <taxon>Puccinia</taxon>
    </lineage>
</organism>
<dbReference type="AlphaFoldDB" id="A0A5B0R6P3"/>
<evidence type="ECO:0000313" key="2">
    <source>
        <dbReference type="Proteomes" id="UP000325313"/>
    </source>
</evidence>
<sequence>MGLNINFRKPLPEAAAQEYYSGNIVIRFFFCFGSFALELTSTFRRFKTLLNHSFALFLLFHFSAMRRLDEALWDGVWSLPGIPKYRICRGDAVTLRLSGSGMKLVESVTLKAGLPRRDCHDLWLKFFIGGTKRTSDLTEDFSCKDFLSTGQFFNSLLIFQDFFSTPHREGWIDGLNSKVIGMLSCFYWSFFGFLSSVHHAEPIFIDLEKTLRPPGLTQSRVNDDEIENSPYLCSIQLANESFGISFILNSSLFLFKTTDL</sequence>
<proteinExistence type="predicted"/>
<name>A0A5B0R6P3_PUCGR</name>
<dbReference type="EMBL" id="VDEP01000239">
    <property type="protein sequence ID" value="KAA1121068.1"/>
    <property type="molecule type" value="Genomic_DNA"/>
</dbReference>
<dbReference type="Proteomes" id="UP000325313">
    <property type="component" value="Unassembled WGS sequence"/>
</dbReference>
<accession>A0A5B0R6P3</accession>
<comment type="caution">
    <text evidence="1">The sequence shown here is derived from an EMBL/GenBank/DDBJ whole genome shotgun (WGS) entry which is preliminary data.</text>
</comment>
<gene>
    <name evidence="1" type="ORF">PGTUg99_005312</name>
</gene>
<reference evidence="1 2" key="1">
    <citation type="submission" date="2019-05" db="EMBL/GenBank/DDBJ databases">
        <title>Emergence of the Ug99 lineage of the wheat stem rust pathogen through somatic hybridization.</title>
        <authorList>
            <person name="Li F."/>
            <person name="Upadhyaya N.M."/>
            <person name="Sperschneider J."/>
            <person name="Matny O."/>
            <person name="Nguyen-Phuc H."/>
            <person name="Mago R."/>
            <person name="Raley C."/>
            <person name="Miller M.E."/>
            <person name="Silverstein K.A.T."/>
            <person name="Henningsen E."/>
            <person name="Hirsch C.D."/>
            <person name="Visser B."/>
            <person name="Pretorius Z.A."/>
            <person name="Steffenson B.J."/>
            <person name="Schwessinger B."/>
            <person name="Dodds P.N."/>
            <person name="Figueroa M."/>
        </authorList>
    </citation>
    <scope>NUCLEOTIDE SEQUENCE [LARGE SCALE GENOMIC DNA]</scope>
    <source>
        <strain evidence="1 2">Ug99</strain>
    </source>
</reference>
<evidence type="ECO:0000313" key="1">
    <source>
        <dbReference type="EMBL" id="KAA1121068.1"/>
    </source>
</evidence>